<evidence type="ECO:0008006" key="3">
    <source>
        <dbReference type="Google" id="ProtNLM"/>
    </source>
</evidence>
<dbReference type="Proteomes" id="UP000320338">
    <property type="component" value="Unassembled WGS sequence"/>
</dbReference>
<keyword evidence="2" id="KW-1185">Reference proteome</keyword>
<dbReference type="RefSeq" id="WP_141278128.1">
    <property type="nucleotide sequence ID" value="NZ_BAAARZ010000094.1"/>
</dbReference>
<gene>
    <name evidence="1" type="ORF">PHY01_18630</name>
</gene>
<accession>A0A4Y3WNE7</accession>
<evidence type="ECO:0000313" key="1">
    <source>
        <dbReference type="EMBL" id="GEC19580.1"/>
    </source>
</evidence>
<dbReference type="EMBL" id="BJNG01000015">
    <property type="protein sequence ID" value="GEC19580.1"/>
    <property type="molecule type" value="Genomic_DNA"/>
</dbReference>
<organism evidence="1 2">
    <name type="scientific">Pseudonocardia hydrocarbonoxydans</name>
    <dbReference type="NCBI Taxonomy" id="76726"/>
    <lineage>
        <taxon>Bacteria</taxon>
        <taxon>Bacillati</taxon>
        <taxon>Actinomycetota</taxon>
        <taxon>Actinomycetes</taxon>
        <taxon>Pseudonocardiales</taxon>
        <taxon>Pseudonocardiaceae</taxon>
        <taxon>Pseudonocardia</taxon>
    </lineage>
</organism>
<comment type="caution">
    <text evidence="1">The sequence shown here is derived from an EMBL/GenBank/DDBJ whole genome shotgun (WGS) entry which is preliminary data.</text>
</comment>
<protein>
    <recommendedName>
        <fullName evidence="3">Ketohydroxyglutarate aldolase</fullName>
    </recommendedName>
</protein>
<dbReference type="OrthoDB" id="3576999at2"/>
<dbReference type="AlphaFoldDB" id="A0A4Y3WNE7"/>
<sequence>MSEQVTVSVDDAYVDRIDEVAQRCRAAGMDVQYVLAAVGMITGSVDTGELRTALGSVPGVAAVEQQHTFRLPPPGSPAR</sequence>
<evidence type="ECO:0000313" key="2">
    <source>
        <dbReference type="Proteomes" id="UP000320338"/>
    </source>
</evidence>
<name>A0A4Y3WNE7_9PSEU</name>
<proteinExistence type="predicted"/>
<reference evidence="1 2" key="1">
    <citation type="submission" date="2019-06" db="EMBL/GenBank/DDBJ databases">
        <title>Whole genome shotgun sequence of Pseudonocardia hydrocarbonoxydans NBRC 14498.</title>
        <authorList>
            <person name="Hosoyama A."/>
            <person name="Uohara A."/>
            <person name="Ohji S."/>
            <person name="Ichikawa N."/>
        </authorList>
    </citation>
    <scope>NUCLEOTIDE SEQUENCE [LARGE SCALE GENOMIC DNA]</scope>
    <source>
        <strain evidence="1 2">NBRC 14498</strain>
    </source>
</reference>